<dbReference type="AlphaFoldDB" id="A0A1H7HR33"/>
<dbReference type="RefSeq" id="WP_089710276.1">
    <property type="nucleotide sequence ID" value="NZ_FOBC01000002.1"/>
</dbReference>
<protein>
    <submittedName>
        <fullName evidence="2">Transposase</fullName>
    </submittedName>
</protein>
<name>A0A1H7HR33_9GAMM</name>
<reference evidence="3" key="1">
    <citation type="submission" date="2016-10" db="EMBL/GenBank/DDBJ databases">
        <authorList>
            <person name="Varghese N."/>
            <person name="Submissions S."/>
        </authorList>
    </citation>
    <scope>NUCLEOTIDE SEQUENCE [LARGE SCALE GENOMIC DNA]</scope>
    <source>
        <strain evidence="3">CGMCC 1.9150</strain>
    </source>
</reference>
<dbReference type="Proteomes" id="UP000198807">
    <property type="component" value="Unassembled WGS sequence"/>
</dbReference>
<proteinExistence type="predicted"/>
<dbReference type="Pfam" id="PF01610">
    <property type="entry name" value="DDE_Tnp_ISL3"/>
    <property type="match status" value="1"/>
</dbReference>
<dbReference type="OrthoDB" id="46712at2"/>
<gene>
    <name evidence="2" type="ORF">SAMN04488129_102239</name>
</gene>
<sequence length="72" mass="7618">MARNTLGDPANVVEVVCDMSQAFLGGVADNLSNAEVTGDGFHIVQTFTKVLDEVRKKSAVRKVTPKPSGGRS</sequence>
<evidence type="ECO:0000313" key="2">
    <source>
        <dbReference type="EMBL" id="SEK50665.1"/>
    </source>
</evidence>
<dbReference type="STRING" id="650850.SAMN04488129_102239"/>
<keyword evidence="3" id="KW-1185">Reference proteome</keyword>
<organism evidence="2 3">
    <name type="scientific">Halomonas daqiaonensis</name>
    <dbReference type="NCBI Taxonomy" id="650850"/>
    <lineage>
        <taxon>Bacteria</taxon>
        <taxon>Pseudomonadati</taxon>
        <taxon>Pseudomonadota</taxon>
        <taxon>Gammaproteobacteria</taxon>
        <taxon>Oceanospirillales</taxon>
        <taxon>Halomonadaceae</taxon>
        <taxon>Halomonas</taxon>
    </lineage>
</organism>
<evidence type="ECO:0000313" key="3">
    <source>
        <dbReference type="Proteomes" id="UP000198807"/>
    </source>
</evidence>
<dbReference type="InterPro" id="IPR002560">
    <property type="entry name" value="Transposase_DDE"/>
</dbReference>
<evidence type="ECO:0000259" key="1">
    <source>
        <dbReference type="Pfam" id="PF01610"/>
    </source>
</evidence>
<accession>A0A1H7HR33</accession>
<dbReference type="EMBL" id="FOBC01000002">
    <property type="protein sequence ID" value="SEK50665.1"/>
    <property type="molecule type" value="Genomic_DNA"/>
</dbReference>
<feature type="domain" description="Transposase IS204/IS1001/IS1096/IS1165 DDE" evidence="1">
    <location>
        <begin position="8"/>
        <end position="59"/>
    </location>
</feature>